<evidence type="ECO:0000256" key="9">
    <source>
        <dbReference type="SAM" id="MobiDB-lite"/>
    </source>
</evidence>
<dbReference type="OrthoDB" id="297496at2759"/>
<evidence type="ECO:0000313" key="12">
    <source>
        <dbReference type="EMBL" id="EYC30517.1"/>
    </source>
</evidence>
<evidence type="ECO:0000256" key="2">
    <source>
        <dbReference type="ARBA" id="ARBA00022448"/>
    </source>
</evidence>
<evidence type="ECO:0000256" key="3">
    <source>
        <dbReference type="ARBA" id="ARBA00022692"/>
    </source>
</evidence>
<name>A0A016VU15_9BILA</name>
<dbReference type="PRINTS" id="PR01333">
    <property type="entry name" value="2POREKCHANEL"/>
</dbReference>
<evidence type="ECO:0000256" key="4">
    <source>
        <dbReference type="ARBA" id="ARBA00022989"/>
    </source>
</evidence>
<feature type="compositionally biased region" description="Basic and acidic residues" evidence="9">
    <location>
        <begin position="534"/>
        <end position="563"/>
    </location>
</feature>
<dbReference type="FunFam" id="1.10.287.70:FF:000265">
    <property type="entry name" value="TWiK family of potassium channels"/>
    <property type="match status" value="1"/>
</dbReference>
<keyword evidence="6 10" id="KW-0472">Membrane</keyword>
<dbReference type="EMBL" id="JARK01001341">
    <property type="protein sequence ID" value="EYC30517.1"/>
    <property type="molecule type" value="Genomic_DNA"/>
</dbReference>
<evidence type="ECO:0000256" key="6">
    <source>
        <dbReference type="ARBA" id="ARBA00023136"/>
    </source>
</evidence>
<feature type="compositionally biased region" description="Basic and acidic residues" evidence="9">
    <location>
        <begin position="583"/>
        <end position="600"/>
    </location>
</feature>
<keyword evidence="5 8" id="KW-0406">Ion transport</keyword>
<gene>
    <name evidence="12" type="primary">Acey_s0005.g2693</name>
    <name evidence="12" type="synonym">Acey-twk-39</name>
    <name evidence="12" type="ORF">Y032_0005g2693</name>
</gene>
<keyword evidence="7 8" id="KW-0407">Ion channel</keyword>
<keyword evidence="3 8" id="KW-0812">Transmembrane</keyword>
<feature type="transmembrane region" description="Helical" evidence="10">
    <location>
        <begin position="266"/>
        <end position="284"/>
    </location>
</feature>
<organism evidence="12 13">
    <name type="scientific">Ancylostoma ceylanicum</name>
    <dbReference type="NCBI Taxonomy" id="53326"/>
    <lineage>
        <taxon>Eukaryota</taxon>
        <taxon>Metazoa</taxon>
        <taxon>Ecdysozoa</taxon>
        <taxon>Nematoda</taxon>
        <taxon>Chromadorea</taxon>
        <taxon>Rhabditida</taxon>
        <taxon>Rhabditina</taxon>
        <taxon>Rhabditomorpha</taxon>
        <taxon>Strongyloidea</taxon>
        <taxon>Ancylostomatidae</taxon>
        <taxon>Ancylostomatinae</taxon>
        <taxon>Ancylostoma</taxon>
    </lineage>
</organism>
<evidence type="ECO:0000256" key="1">
    <source>
        <dbReference type="ARBA" id="ARBA00004141"/>
    </source>
</evidence>
<feature type="domain" description="Potassium channel" evidence="11">
    <location>
        <begin position="231"/>
        <end position="288"/>
    </location>
</feature>
<dbReference type="STRING" id="53326.A0A016VU15"/>
<keyword evidence="4 10" id="KW-1133">Transmembrane helix</keyword>
<comment type="similarity">
    <text evidence="8">Belongs to the two pore domain potassium channel (TC 1.A.1.8) family.</text>
</comment>
<sequence length="794" mass="91216">MYKLTTDELHLSIWDLFQVSTLVNKTRAPSHQTSPIEESYRLCLIDLSPTPHKHLTTFLSTHLFPLVFSTLDILFFFCSIAFVFSSLSHRAYDGVITPPLLQIDVVRISSIVMRDEIRSCCLRTTTFIKKATAFIVTHVGLCFMVAVYAVVGAFMFQAIEYPKEMEFQGHIKNDTWNVVHELYDFINNSTVIEEAEVKTKAHHLFKHYEKLLVEAVNFEGYDEHDDIRPTYQWTFSGALLYSITVFTTIGYGHICPKTDTGRLMTIFYAMVGIPLMLLCLANIAETLAQIFTYIYFKVCCAYCRWQRNRRRIRRAALSFRYHPNAAVNNIRRAQSSRSNQRYNNVRRHASLNRGRGRYADTKSVRSFGRPQEGSRHEQRYDTISLPGRRKISHTRSPNGTISKNTFTKNGRYNLQKSNTAMNIEQFNMHDLDDKRHRRRKHRLTASESPARDYKGGIPVRAHHDDGATEMKVYSASSFHDMPHERRRRRPEESTSNVPNVVISRTRDDEVKGGSDVERTEETSVQLSFSDDDDIDRKPSARDPTDMARDLVRDMSRELRDHPYHPPLKQPSMDSSLSRRIREFDGRSYRSDRSERSDEMSLHSMRRQGYGHSKEKMPVSVGICIVFAFISGGAVLFSWWEGWNPFDGAYYCFITLSTIGFGDIVPGQALDEGSQEKLVVCALYLLFGMALIAMCFKLMQDDVVQKARWLGQKIGILAARPMELSEVIARHAYFIFGAAGSVTGAPSVREELSDSESEIDDDMIEEDDEDMSEERTDQARSFCCYWVAVRKNDSS</sequence>
<evidence type="ECO:0000256" key="5">
    <source>
        <dbReference type="ARBA" id="ARBA00023065"/>
    </source>
</evidence>
<keyword evidence="13" id="KW-1185">Reference proteome</keyword>
<comment type="subcellular location">
    <subcellularLocation>
        <location evidence="1">Membrane</location>
        <topology evidence="1">Multi-pass membrane protein</topology>
    </subcellularLocation>
</comment>
<accession>A0A016VU15</accession>
<evidence type="ECO:0000256" key="8">
    <source>
        <dbReference type="RuleBase" id="RU003857"/>
    </source>
</evidence>
<feature type="transmembrane region" description="Helical" evidence="10">
    <location>
        <begin position="677"/>
        <end position="698"/>
    </location>
</feature>
<dbReference type="PANTHER" id="PTHR11003">
    <property type="entry name" value="POTASSIUM CHANNEL, SUBFAMILY K"/>
    <property type="match status" value="1"/>
</dbReference>
<feature type="transmembrane region" description="Helical" evidence="10">
    <location>
        <begin position="290"/>
        <end position="305"/>
    </location>
</feature>
<dbReference type="GO" id="GO:0030322">
    <property type="term" value="P:stabilization of membrane potential"/>
    <property type="evidence" value="ECO:0007669"/>
    <property type="project" value="TreeGrafter"/>
</dbReference>
<evidence type="ECO:0000313" key="13">
    <source>
        <dbReference type="Proteomes" id="UP000024635"/>
    </source>
</evidence>
<comment type="caution">
    <text evidence="12">The sequence shown here is derived from an EMBL/GenBank/DDBJ whole genome shotgun (WGS) entry which is preliminary data.</text>
</comment>
<feature type="region of interest" description="Disordered" evidence="9">
    <location>
        <begin position="583"/>
        <end position="602"/>
    </location>
</feature>
<feature type="compositionally biased region" description="Basic and acidic residues" evidence="9">
    <location>
        <begin position="504"/>
        <end position="521"/>
    </location>
</feature>
<dbReference type="Proteomes" id="UP000024635">
    <property type="component" value="Unassembled WGS sequence"/>
</dbReference>
<feature type="transmembrane region" description="Helical" evidence="10">
    <location>
        <begin position="616"/>
        <end position="635"/>
    </location>
</feature>
<dbReference type="PANTHER" id="PTHR11003:SF337">
    <property type="entry name" value="POTASSIUM CHANNEL DOMAIN-CONTAINING PROTEIN"/>
    <property type="match status" value="1"/>
</dbReference>
<evidence type="ECO:0000259" key="11">
    <source>
        <dbReference type="Pfam" id="PF07885"/>
    </source>
</evidence>
<feature type="domain" description="Potassium channel" evidence="11">
    <location>
        <begin position="624"/>
        <end position="700"/>
    </location>
</feature>
<dbReference type="InterPro" id="IPR013099">
    <property type="entry name" value="K_chnl_dom"/>
</dbReference>
<reference evidence="13" key="1">
    <citation type="journal article" date="2015" name="Nat. Genet.">
        <title>The genome and transcriptome of the zoonotic hookworm Ancylostoma ceylanicum identify infection-specific gene families.</title>
        <authorList>
            <person name="Schwarz E.M."/>
            <person name="Hu Y."/>
            <person name="Antoshechkin I."/>
            <person name="Miller M.M."/>
            <person name="Sternberg P.W."/>
            <person name="Aroian R.V."/>
        </authorList>
    </citation>
    <scope>NUCLEOTIDE SEQUENCE</scope>
    <source>
        <strain evidence="13">HY135</strain>
    </source>
</reference>
<evidence type="ECO:0000256" key="7">
    <source>
        <dbReference type="ARBA" id="ARBA00023303"/>
    </source>
</evidence>
<dbReference type="Gene3D" id="1.10.287.70">
    <property type="match status" value="2"/>
</dbReference>
<feature type="transmembrane region" description="Helical" evidence="10">
    <location>
        <begin position="133"/>
        <end position="156"/>
    </location>
</feature>
<dbReference type="InterPro" id="IPR003280">
    <property type="entry name" value="2pore_dom_K_chnl"/>
</dbReference>
<dbReference type="SUPFAM" id="SSF81324">
    <property type="entry name" value="Voltage-gated potassium channels"/>
    <property type="match status" value="2"/>
</dbReference>
<feature type="transmembrane region" description="Helical" evidence="10">
    <location>
        <begin position="63"/>
        <end position="84"/>
    </location>
</feature>
<dbReference type="Pfam" id="PF07885">
    <property type="entry name" value="Ion_trans_2"/>
    <property type="match status" value="2"/>
</dbReference>
<evidence type="ECO:0000256" key="10">
    <source>
        <dbReference type="SAM" id="Phobius"/>
    </source>
</evidence>
<feature type="region of interest" description="Disordered" evidence="9">
    <location>
        <begin position="746"/>
        <end position="775"/>
    </location>
</feature>
<proteinExistence type="inferred from homology"/>
<dbReference type="GO" id="GO:0022841">
    <property type="term" value="F:potassium ion leak channel activity"/>
    <property type="evidence" value="ECO:0007669"/>
    <property type="project" value="TreeGrafter"/>
</dbReference>
<dbReference type="AlphaFoldDB" id="A0A016VU15"/>
<protein>
    <recommendedName>
        <fullName evidence="11">Potassium channel domain-containing protein</fullName>
    </recommendedName>
</protein>
<dbReference type="GO" id="GO:0015271">
    <property type="term" value="F:outward rectifier potassium channel activity"/>
    <property type="evidence" value="ECO:0007669"/>
    <property type="project" value="TreeGrafter"/>
</dbReference>
<feature type="transmembrane region" description="Helical" evidence="10">
    <location>
        <begin position="233"/>
        <end position="254"/>
    </location>
</feature>
<feature type="compositionally biased region" description="Acidic residues" evidence="9">
    <location>
        <begin position="752"/>
        <end position="771"/>
    </location>
</feature>
<dbReference type="GO" id="GO:0005886">
    <property type="term" value="C:plasma membrane"/>
    <property type="evidence" value="ECO:0007669"/>
    <property type="project" value="TreeGrafter"/>
</dbReference>
<feature type="region of interest" description="Disordered" evidence="9">
    <location>
        <begin position="430"/>
        <end position="578"/>
    </location>
</feature>
<keyword evidence="2 8" id="KW-0813">Transport</keyword>